<name>Q132W4_RHOPS</name>
<dbReference type="BioCyc" id="RPAL316057:RPD_RS18360-MONOMER"/>
<dbReference type="eggNOG" id="ENOG5032BP9">
    <property type="taxonomic scope" value="Bacteria"/>
</dbReference>
<dbReference type="AlphaFoldDB" id="Q132W4"/>
<dbReference type="Proteomes" id="UP000001818">
    <property type="component" value="Chromosome"/>
</dbReference>
<proteinExistence type="predicted"/>
<dbReference type="KEGG" id="rpd:RPD_3652"/>
<sequence>MRSPSQAAFHSQHLFLTAKSQTAIPVADPITHDALRQAALDPSVTAIEYVGNVFVGGENYFLDAIVVVRDGARYVLDIYDGKPVRSMDEEGLRLLAIDKTGCVPLPLPRGRILREPQCSNARLIWEHHRHPVKMSVRARVLEALENGGALSIRKLGVRREDVFALACDAAIDIDLDGDPIDVASVRRSNRSTSARLSPLVR</sequence>
<gene>
    <name evidence="1" type="ordered locus">RPD_3652</name>
</gene>
<protein>
    <submittedName>
        <fullName evidence="1">Uncharacterized protein</fullName>
    </submittedName>
</protein>
<dbReference type="EMBL" id="CP000283">
    <property type="protein sequence ID" value="ABE40875.1"/>
    <property type="molecule type" value="Genomic_DNA"/>
</dbReference>
<dbReference type="STRING" id="316057.RPD_3652"/>
<reference evidence="1 2" key="1">
    <citation type="submission" date="2006-03" db="EMBL/GenBank/DDBJ databases">
        <title>Complete sequence of Rhodopseudomonas palustris BisB5.</title>
        <authorList>
            <consortium name="US DOE Joint Genome Institute"/>
            <person name="Copeland A."/>
            <person name="Lucas S."/>
            <person name="Lapidus A."/>
            <person name="Barry K."/>
            <person name="Detter J.C."/>
            <person name="Glavina del Rio T."/>
            <person name="Hammon N."/>
            <person name="Israni S."/>
            <person name="Dalin E."/>
            <person name="Tice H."/>
            <person name="Pitluck S."/>
            <person name="Chain P."/>
            <person name="Malfatti S."/>
            <person name="Shin M."/>
            <person name="Vergez L."/>
            <person name="Schmutz J."/>
            <person name="Larimer F."/>
            <person name="Land M."/>
            <person name="Hauser L."/>
            <person name="Pelletier D.A."/>
            <person name="Kyrpides N."/>
            <person name="Lykidis A."/>
            <person name="Oda Y."/>
            <person name="Harwood C.S."/>
            <person name="Richardson P."/>
        </authorList>
    </citation>
    <scope>NUCLEOTIDE SEQUENCE [LARGE SCALE GENOMIC DNA]</scope>
    <source>
        <strain evidence="1 2">BisB5</strain>
    </source>
</reference>
<organism evidence="1 2">
    <name type="scientific">Rhodopseudomonas palustris (strain BisB5)</name>
    <dbReference type="NCBI Taxonomy" id="316057"/>
    <lineage>
        <taxon>Bacteria</taxon>
        <taxon>Pseudomonadati</taxon>
        <taxon>Pseudomonadota</taxon>
        <taxon>Alphaproteobacteria</taxon>
        <taxon>Hyphomicrobiales</taxon>
        <taxon>Nitrobacteraceae</taxon>
        <taxon>Rhodopseudomonas</taxon>
    </lineage>
</organism>
<accession>Q132W4</accession>
<evidence type="ECO:0000313" key="2">
    <source>
        <dbReference type="Proteomes" id="UP000001818"/>
    </source>
</evidence>
<dbReference type="HOGENOM" id="CLU_1359529_0_0_5"/>
<evidence type="ECO:0000313" key="1">
    <source>
        <dbReference type="EMBL" id="ABE40875.1"/>
    </source>
</evidence>